<evidence type="ECO:0000313" key="1">
    <source>
        <dbReference type="EMBL" id="KAI3356874.1"/>
    </source>
</evidence>
<sequence>MLMEKLESFRACTSSSRLVCYYNSLAEDRAEDGRFTISDIDPNKCTHLIYAFADINNTHQLIPNSAADIQDYQSFNALKARNPQLKTLLAVGGLTFNTIKFSTMVSTQQNRTLFIQSAITVLRKNGFDGLNIDWRYPGGAGSQPQDKQKFTLLCKELKEAFDAEGTAANRLIVTASVSAEKAIIDASYEVTEIVKYLDFINVLTFDFHGPWENDFAMNYWRNQGAPPQKLNLGLAAYGRAFTLSTNSSNVGAPANGPGEEGCYTGEDGFWASYETCLYLEGVTIQLIADQGVPYATIENQWVGFDNRDSLIKKVSYLKTQNFGGAFVWSLDLDDFRGEFCKEGNFTFISQLHDLLIPVKHTLFIKGLNSEDNHHNNMGEANSNCSDPRQADTEAPQPGTALIRCAIGSGTSSPTGLRCDPRQADTEAPQPGTALIAVPLDQGLPHQQASGGKRLVVVVLYRTRLLIW</sequence>
<keyword evidence="2" id="KW-1185">Reference proteome</keyword>
<proteinExistence type="predicted"/>
<evidence type="ECO:0000313" key="2">
    <source>
        <dbReference type="Proteomes" id="UP000831701"/>
    </source>
</evidence>
<accession>A0ACB8VN92</accession>
<reference evidence="1" key="1">
    <citation type="submission" date="2022-04" db="EMBL/GenBank/DDBJ databases">
        <title>Jade perch genome.</title>
        <authorList>
            <person name="Chao B."/>
        </authorList>
    </citation>
    <scope>NUCLEOTIDE SEQUENCE</scope>
    <source>
        <strain evidence="1">CB-2022</strain>
    </source>
</reference>
<protein>
    <submittedName>
        <fullName evidence="1">Uncharacterized protein</fullName>
    </submittedName>
</protein>
<dbReference type="Proteomes" id="UP000831701">
    <property type="component" value="Chromosome 19"/>
</dbReference>
<name>A0ACB8VN92_9TELE</name>
<dbReference type="EMBL" id="CM041549">
    <property type="protein sequence ID" value="KAI3356874.1"/>
    <property type="molecule type" value="Genomic_DNA"/>
</dbReference>
<organism evidence="1 2">
    <name type="scientific">Scortum barcoo</name>
    <name type="common">barcoo grunter</name>
    <dbReference type="NCBI Taxonomy" id="214431"/>
    <lineage>
        <taxon>Eukaryota</taxon>
        <taxon>Metazoa</taxon>
        <taxon>Chordata</taxon>
        <taxon>Craniata</taxon>
        <taxon>Vertebrata</taxon>
        <taxon>Euteleostomi</taxon>
        <taxon>Actinopterygii</taxon>
        <taxon>Neopterygii</taxon>
        <taxon>Teleostei</taxon>
        <taxon>Neoteleostei</taxon>
        <taxon>Acanthomorphata</taxon>
        <taxon>Eupercaria</taxon>
        <taxon>Centrarchiformes</taxon>
        <taxon>Terapontoidei</taxon>
        <taxon>Terapontidae</taxon>
        <taxon>Scortum</taxon>
    </lineage>
</organism>
<comment type="caution">
    <text evidence="1">The sequence shown here is derived from an EMBL/GenBank/DDBJ whole genome shotgun (WGS) entry which is preliminary data.</text>
</comment>
<gene>
    <name evidence="1" type="ORF">L3Q82_003521</name>
</gene>